<gene>
    <name evidence="1" type="ORF">EDD63_10829</name>
</gene>
<name>A0A4R8A352_9FIRM</name>
<comment type="caution">
    <text evidence="1">The sequence shown here is derived from an EMBL/GenBank/DDBJ whole genome shotgun (WGS) entry which is preliminary data.</text>
</comment>
<organism evidence="1 2">
    <name type="scientific">Breznakia blatticola</name>
    <dbReference type="NCBI Taxonomy" id="1754012"/>
    <lineage>
        <taxon>Bacteria</taxon>
        <taxon>Bacillati</taxon>
        <taxon>Bacillota</taxon>
        <taxon>Erysipelotrichia</taxon>
        <taxon>Erysipelotrichales</taxon>
        <taxon>Erysipelotrichaceae</taxon>
        <taxon>Breznakia</taxon>
    </lineage>
</organism>
<dbReference type="AlphaFoldDB" id="A0A4R8A352"/>
<dbReference type="RefSeq" id="WP_134168617.1">
    <property type="nucleotide sequence ID" value="NZ_SODD01000008.1"/>
</dbReference>
<evidence type="ECO:0000313" key="2">
    <source>
        <dbReference type="Proteomes" id="UP000294743"/>
    </source>
</evidence>
<accession>A0A4R8A352</accession>
<dbReference type="Proteomes" id="UP000294743">
    <property type="component" value="Unassembled WGS sequence"/>
</dbReference>
<evidence type="ECO:0000313" key="1">
    <source>
        <dbReference type="EMBL" id="TDW24676.1"/>
    </source>
</evidence>
<sequence>MKHIKISEHASLQLQQLITEPIHQIQVYEFERYLQQFINRIQLQQVDVHGPLIHKLCGSTFTDEGDLLLDYTLMMQTNTIHESFSTIQQITLEDCLCVEFCDHPRFFDLSHQKLSVYLYEHEYASTGELYTLFYENSEERIHAVMYVPLEGITHETIQRT</sequence>
<proteinExistence type="predicted"/>
<keyword evidence="2" id="KW-1185">Reference proteome</keyword>
<reference evidence="1 2" key="1">
    <citation type="submission" date="2019-03" db="EMBL/GenBank/DDBJ databases">
        <title>Genomic Encyclopedia of Type Strains, Phase IV (KMG-IV): sequencing the most valuable type-strain genomes for metagenomic binning, comparative biology and taxonomic classification.</title>
        <authorList>
            <person name="Goeker M."/>
        </authorList>
    </citation>
    <scope>NUCLEOTIDE SEQUENCE [LARGE SCALE GENOMIC DNA]</scope>
    <source>
        <strain evidence="1 2">DSM 28867</strain>
    </source>
</reference>
<protein>
    <submittedName>
        <fullName evidence="1">Uncharacterized protein</fullName>
    </submittedName>
</protein>
<dbReference type="OrthoDB" id="1642523at2"/>
<dbReference type="EMBL" id="SODD01000008">
    <property type="protein sequence ID" value="TDW24676.1"/>
    <property type="molecule type" value="Genomic_DNA"/>
</dbReference>